<keyword evidence="3" id="KW-1185">Reference proteome</keyword>
<evidence type="ECO:0000313" key="2">
    <source>
        <dbReference type="EMBL" id="RDX48457.1"/>
    </source>
</evidence>
<gene>
    <name evidence="2" type="ORF">OH76DRAFT_1520978</name>
</gene>
<evidence type="ECO:0000256" key="1">
    <source>
        <dbReference type="SAM" id="MobiDB-lite"/>
    </source>
</evidence>
<feature type="region of interest" description="Disordered" evidence="1">
    <location>
        <begin position="475"/>
        <end position="495"/>
    </location>
</feature>
<feature type="compositionally biased region" description="Polar residues" evidence="1">
    <location>
        <begin position="57"/>
        <end position="73"/>
    </location>
</feature>
<proteinExistence type="predicted"/>
<protein>
    <submittedName>
        <fullName evidence="2">Uncharacterized protein</fullName>
    </submittedName>
</protein>
<dbReference type="Proteomes" id="UP000256964">
    <property type="component" value="Unassembled WGS sequence"/>
</dbReference>
<feature type="compositionally biased region" description="Polar residues" evidence="1">
    <location>
        <begin position="131"/>
        <end position="144"/>
    </location>
</feature>
<dbReference type="OrthoDB" id="10580635at2759"/>
<feature type="compositionally biased region" description="Polar residues" evidence="1">
    <location>
        <begin position="90"/>
        <end position="99"/>
    </location>
</feature>
<feature type="region of interest" description="Disordered" evidence="1">
    <location>
        <begin position="53"/>
        <end position="244"/>
    </location>
</feature>
<evidence type="ECO:0000313" key="3">
    <source>
        <dbReference type="Proteomes" id="UP000256964"/>
    </source>
</evidence>
<sequence length="657" mass="71767">MEPIPPHLMELFTGTFLTPFNNRVQLPPPPQATTTGNWSAPLSKYVRGQHPIYPQSVFPTSRNPSSEQIQHQHQLPPRPQITAAGACPAPSSNQVSHQVSPRPPAPPADAFSAPSSKHVHGQHPIYLQPVFPTSRNPSSAQIQHQLPPRPQYTAYPARASNHVNHQFPSHPPAPPADAIHTPSSKHVQGQLPPRPQVPVAGTCPATSSNQTSYDFPSRPPATPADAVPESSSKQSQHQLPPHPQLTVSEAYPATSSNQVSHQLPLRPLVPRADAFPAPSSKQNQNELLPRHRATLAPCALPVVSTKSQQQRPLSIQALLVDNTVHTPVSKQIQNQHPPRPEVAPAGTLPTAPSSQQIQSQQPHPETTLTGKFQKAQVYQRRIEGVPVLLHSSHIPLPGDVGYFLNGHVVVIEPPLQFITPRWSLVTRETVLDLFQSFEQWHESASSTTPEVRASSLTSKEMIFVSDFRATGAASASGALADPPSQPASGASKLPTGGGGVAFPQGHIHYYKIRRRWLPGQCNATCHSVFPTRSLGYQVEKDGVTYQEQPFDPVDELLTYIMNTPTDRDGVLGVPDKAIASVADLFALFKSFATMPNSIKAIHENLRKIEPRIRFINGTQVAAFEIACLQFERNSDLSVKSQQSIVRTDPPAKRLRRL</sequence>
<reference evidence="2 3" key="1">
    <citation type="journal article" date="2018" name="Biotechnol. Biofuels">
        <title>Integrative visual omics of the white-rot fungus Polyporus brumalis exposes the biotechnological potential of its oxidative enzymes for delignifying raw plant biomass.</title>
        <authorList>
            <person name="Miyauchi S."/>
            <person name="Rancon A."/>
            <person name="Drula E."/>
            <person name="Hage H."/>
            <person name="Chaduli D."/>
            <person name="Favel A."/>
            <person name="Grisel S."/>
            <person name="Henrissat B."/>
            <person name="Herpoel-Gimbert I."/>
            <person name="Ruiz-Duenas F.J."/>
            <person name="Chevret D."/>
            <person name="Hainaut M."/>
            <person name="Lin J."/>
            <person name="Wang M."/>
            <person name="Pangilinan J."/>
            <person name="Lipzen A."/>
            <person name="Lesage-Meessen L."/>
            <person name="Navarro D."/>
            <person name="Riley R."/>
            <person name="Grigoriev I.V."/>
            <person name="Zhou S."/>
            <person name="Raouche S."/>
            <person name="Rosso M.N."/>
        </authorList>
    </citation>
    <scope>NUCLEOTIDE SEQUENCE [LARGE SCALE GENOMIC DNA]</scope>
    <source>
        <strain evidence="2 3">BRFM 1820</strain>
    </source>
</reference>
<feature type="compositionally biased region" description="Low complexity" evidence="1">
    <location>
        <begin position="230"/>
        <end position="239"/>
    </location>
</feature>
<feature type="region of interest" description="Disordered" evidence="1">
    <location>
        <begin position="330"/>
        <end position="365"/>
    </location>
</feature>
<dbReference type="AlphaFoldDB" id="A0A371D7E1"/>
<name>A0A371D7E1_9APHY</name>
<accession>A0A371D7E1</accession>
<organism evidence="2 3">
    <name type="scientific">Lentinus brumalis</name>
    <dbReference type="NCBI Taxonomy" id="2498619"/>
    <lineage>
        <taxon>Eukaryota</taxon>
        <taxon>Fungi</taxon>
        <taxon>Dikarya</taxon>
        <taxon>Basidiomycota</taxon>
        <taxon>Agaricomycotina</taxon>
        <taxon>Agaricomycetes</taxon>
        <taxon>Polyporales</taxon>
        <taxon>Polyporaceae</taxon>
        <taxon>Lentinus</taxon>
    </lineage>
</organism>
<dbReference type="EMBL" id="KZ857411">
    <property type="protein sequence ID" value="RDX48457.1"/>
    <property type="molecule type" value="Genomic_DNA"/>
</dbReference>
<feature type="compositionally biased region" description="Polar residues" evidence="1">
    <location>
        <begin position="204"/>
        <end position="214"/>
    </location>
</feature>